<name>A0A232LSH2_9EURO</name>
<dbReference type="OrthoDB" id="198652at2759"/>
<dbReference type="Pfam" id="PF09419">
    <property type="entry name" value="PGP_phosphatase"/>
    <property type="match status" value="1"/>
</dbReference>
<dbReference type="InterPro" id="IPR027706">
    <property type="entry name" value="PGP_Pase"/>
</dbReference>
<evidence type="ECO:0000256" key="1">
    <source>
        <dbReference type="SAM" id="MobiDB-lite"/>
    </source>
</evidence>
<proteinExistence type="predicted"/>
<sequence length="293" mass="32942">MLHRSNLPAFNLAVSTLLKNPSHFLPNLTVSTFLDLPEKLGPHLHPTEQQQRPRQTGSANSSSSVSSLSSDSKTKISTVTNNFNHHPTIRALVLDKDNTLCPPGTTDFPRAYLRKLESLRTSPTSPFNLTSNPHAVLIVSNSAGSRPESARYEAEAQHLEKFLAPLRISVFRVRVPRGGGRTRRKPFCDKEVLTWFQERGVVQRADEIAVIGDRLATDVLLAARMGAWSIWCKYGVTSLIDSRHNDDDDDNNNNNNNHIDHRTFLGKMETILERYLRENRGLKTPFPEGWATK</sequence>
<dbReference type="SUPFAM" id="SSF56784">
    <property type="entry name" value="HAD-like"/>
    <property type="match status" value="1"/>
</dbReference>
<dbReference type="GO" id="GO:0008962">
    <property type="term" value="F:phosphatidylglycerophosphatase activity"/>
    <property type="evidence" value="ECO:0007669"/>
    <property type="project" value="InterPro"/>
</dbReference>
<gene>
    <name evidence="2" type="ORF">Egran_05122</name>
</gene>
<feature type="region of interest" description="Disordered" evidence="1">
    <location>
        <begin position="39"/>
        <end position="73"/>
    </location>
</feature>
<dbReference type="Gene3D" id="3.40.50.1000">
    <property type="entry name" value="HAD superfamily/HAD-like"/>
    <property type="match status" value="1"/>
</dbReference>
<feature type="compositionally biased region" description="Polar residues" evidence="1">
    <location>
        <begin position="47"/>
        <end position="57"/>
    </location>
</feature>
<keyword evidence="3" id="KW-1185">Reference proteome</keyword>
<comment type="caution">
    <text evidence="2">The sequence shown here is derived from an EMBL/GenBank/DDBJ whole genome shotgun (WGS) entry which is preliminary data.</text>
</comment>
<protein>
    <submittedName>
        <fullName evidence="2">Uncharacterized protein</fullName>
    </submittedName>
</protein>
<feature type="compositionally biased region" description="Low complexity" evidence="1">
    <location>
        <begin position="58"/>
        <end position="71"/>
    </location>
</feature>
<accession>A0A232LSH2</accession>
<evidence type="ECO:0000313" key="2">
    <source>
        <dbReference type="EMBL" id="OXV07113.1"/>
    </source>
</evidence>
<dbReference type="EMBL" id="NPHW01005095">
    <property type="protein sequence ID" value="OXV07113.1"/>
    <property type="molecule type" value="Genomic_DNA"/>
</dbReference>
<dbReference type="Proteomes" id="UP000243515">
    <property type="component" value="Unassembled WGS sequence"/>
</dbReference>
<reference evidence="2 3" key="1">
    <citation type="journal article" date="2015" name="Environ. Microbiol.">
        <title>Metagenome sequence of Elaphomyces granulatus from sporocarp tissue reveals Ascomycota ectomycorrhizal fingerprints of genome expansion and a Proteobacteria-rich microbiome.</title>
        <authorList>
            <person name="Quandt C.A."/>
            <person name="Kohler A."/>
            <person name="Hesse C.N."/>
            <person name="Sharpton T.J."/>
            <person name="Martin F."/>
            <person name="Spatafora J.W."/>
        </authorList>
    </citation>
    <scope>NUCLEOTIDE SEQUENCE [LARGE SCALE GENOMIC DNA]</scope>
    <source>
        <strain evidence="2 3">OSC145934</strain>
    </source>
</reference>
<evidence type="ECO:0000313" key="3">
    <source>
        <dbReference type="Proteomes" id="UP000243515"/>
    </source>
</evidence>
<dbReference type="AlphaFoldDB" id="A0A232LSH2"/>
<dbReference type="InterPro" id="IPR023214">
    <property type="entry name" value="HAD_sf"/>
</dbReference>
<dbReference type="InterPro" id="IPR036412">
    <property type="entry name" value="HAD-like_sf"/>
</dbReference>
<organism evidence="2 3">
    <name type="scientific">Elaphomyces granulatus</name>
    <dbReference type="NCBI Taxonomy" id="519963"/>
    <lineage>
        <taxon>Eukaryota</taxon>
        <taxon>Fungi</taxon>
        <taxon>Dikarya</taxon>
        <taxon>Ascomycota</taxon>
        <taxon>Pezizomycotina</taxon>
        <taxon>Eurotiomycetes</taxon>
        <taxon>Eurotiomycetidae</taxon>
        <taxon>Eurotiales</taxon>
        <taxon>Elaphomycetaceae</taxon>
        <taxon>Elaphomyces</taxon>
    </lineage>
</organism>